<protein>
    <submittedName>
        <fullName evidence="2">Uncharacterized protein</fullName>
    </submittedName>
</protein>
<evidence type="ECO:0000313" key="2">
    <source>
        <dbReference type="EMBL" id="EHK42626.1"/>
    </source>
</evidence>
<feature type="compositionally biased region" description="Basic residues" evidence="1">
    <location>
        <begin position="169"/>
        <end position="179"/>
    </location>
</feature>
<evidence type="ECO:0000256" key="1">
    <source>
        <dbReference type="SAM" id="MobiDB-lite"/>
    </source>
</evidence>
<feature type="compositionally biased region" description="Basic residues" evidence="1">
    <location>
        <begin position="1"/>
        <end position="11"/>
    </location>
</feature>
<dbReference type="RefSeq" id="XP_013940930.1">
    <property type="nucleotide sequence ID" value="XM_014085455.1"/>
</dbReference>
<dbReference type="Proteomes" id="UP000005426">
    <property type="component" value="Unassembled WGS sequence"/>
</dbReference>
<dbReference type="EMBL" id="ABDG02000026">
    <property type="protein sequence ID" value="EHK42626.1"/>
    <property type="molecule type" value="Genomic_DNA"/>
</dbReference>
<feature type="compositionally biased region" description="Basic and acidic residues" evidence="1">
    <location>
        <begin position="56"/>
        <end position="90"/>
    </location>
</feature>
<feature type="region of interest" description="Disordered" evidence="1">
    <location>
        <begin position="151"/>
        <end position="179"/>
    </location>
</feature>
<dbReference type="GeneID" id="25785982"/>
<organism evidence="2 3">
    <name type="scientific">Hypocrea atroviridis (strain ATCC 20476 / IMI 206040)</name>
    <name type="common">Trichoderma atroviride</name>
    <dbReference type="NCBI Taxonomy" id="452589"/>
    <lineage>
        <taxon>Eukaryota</taxon>
        <taxon>Fungi</taxon>
        <taxon>Dikarya</taxon>
        <taxon>Ascomycota</taxon>
        <taxon>Pezizomycotina</taxon>
        <taxon>Sordariomycetes</taxon>
        <taxon>Hypocreomycetidae</taxon>
        <taxon>Hypocreales</taxon>
        <taxon>Hypocreaceae</taxon>
        <taxon>Trichoderma</taxon>
    </lineage>
</organism>
<dbReference type="HOGENOM" id="CLU_1503641_0_0_1"/>
<accession>G9P231</accession>
<name>G9P231_HYPAI</name>
<comment type="caution">
    <text evidence="2">The sequence shown here is derived from an EMBL/GenBank/DDBJ whole genome shotgun (WGS) entry which is preliminary data.</text>
</comment>
<reference evidence="2 3" key="1">
    <citation type="journal article" date="2011" name="Genome Biol.">
        <title>Comparative genome sequence analysis underscores mycoparasitism as the ancestral life style of Trichoderma.</title>
        <authorList>
            <person name="Kubicek C.P."/>
            <person name="Herrera-Estrella A."/>
            <person name="Seidl-Seiboth V."/>
            <person name="Martinez D.A."/>
            <person name="Druzhinina I.S."/>
            <person name="Thon M."/>
            <person name="Zeilinger S."/>
            <person name="Casas-Flores S."/>
            <person name="Horwitz B.A."/>
            <person name="Mukherjee P.K."/>
            <person name="Mukherjee M."/>
            <person name="Kredics L."/>
            <person name="Alcaraz L.D."/>
            <person name="Aerts A."/>
            <person name="Antal Z."/>
            <person name="Atanasova L."/>
            <person name="Cervantes-Badillo M.G."/>
            <person name="Challacombe J."/>
            <person name="Chertkov O."/>
            <person name="McCluskey K."/>
            <person name="Coulpier F."/>
            <person name="Deshpande N."/>
            <person name="von Doehren H."/>
            <person name="Ebbole D.J."/>
            <person name="Esquivel-Naranjo E.U."/>
            <person name="Fekete E."/>
            <person name="Flipphi M."/>
            <person name="Glaser F."/>
            <person name="Gomez-Rodriguez E.Y."/>
            <person name="Gruber S."/>
            <person name="Han C."/>
            <person name="Henrissat B."/>
            <person name="Hermosa R."/>
            <person name="Hernandez-Onate M."/>
            <person name="Karaffa L."/>
            <person name="Kosti I."/>
            <person name="Le Crom S."/>
            <person name="Lindquist E."/>
            <person name="Lucas S."/>
            <person name="Luebeck M."/>
            <person name="Luebeck P.S."/>
            <person name="Margeot A."/>
            <person name="Metz B."/>
            <person name="Misra M."/>
            <person name="Nevalainen H."/>
            <person name="Omann M."/>
            <person name="Packer N."/>
            <person name="Perrone G."/>
            <person name="Uresti-Rivera E.E."/>
            <person name="Salamov A."/>
            <person name="Schmoll M."/>
            <person name="Seiboth B."/>
            <person name="Shapiro H."/>
            <person name="Sukno S."/>
            <person name="Tamayo-Ramos J.A."/>
            <person name="Tisch D."/>
            <person name="Wiest A."/>
            <person name="Wilkinson H.H."/>
            <person name="Zhang M."/>
            <person name="Coutinho P.M."/>
            <person name="Kenerley C.M."/>
            <person name="Monte E."/>
            <person name="Baker S.E."/>
            <person name="Grigoriev I.V."/>
        </authorList>
    </citation>
    <scope>NUCLEOTIDE SEQUENCE [LARGE SCALE GENOMIC DNA]</scope>
    <source>
        <strain evidence="3">ATCC 20476 / IMI 206040</strain>
    </source>
</reference>
<keyword evidence="3" id="KW-1185">Reference proteome</keyword>
<feature type="region of interest" description="Disordered" evidence="1">
    <location>
        <begin position="1"/>
        <end position="112"/>
    </location>
</feature>
<feature type="compositionally biased region" description="Polar residues" evidence="1">
    <location>
        <begin position="154"/>
        <end position="164"/>
    </location>
</feature>
<feature type="compositionally biased region" description="Polar residues" evidence="1">
    <location>
        <begin position="91"/>
        <end position="108"/>
    </location>
</feature>
<proteinExistence type="predicted"/>
<gene>
    <name evidence="2" type="ORF">TRIATDRAFT_86501</name>
</gene>
<evidence type="ECO:0000313" key="3">
    <source>
        <dbReference type="Proteomes" id="UP000005426"/>
    </source>
</evidence>
<sequence>MERLKKKLKDRAKKERLQVGLPAEQKKCPWYINSTFDSDDESEEDEGENDGHSSIQKREQTPKKPTKPPEDKPPEDKQNKRLDTMDENKQAKTTPESGTTPERQNSTHPLGYVMEHGYDSEKWKRSDFLRQLGELACEPWDVHYTSRCFKASKDFSTPNGSNCSEMAIKKKRAKKEAPK</sequence>
<dbReference type="AlphaFoldDB" id="G9P231"/>
<dbReference type="KEGG" id="tatv:25785982"/>
<feature type="compositionally biased region" description="Acidic residues" evidence="1">
    <location>
        <begin position="37"/>
        <end position="48"/>
    </location>
</feature>